<evidence type="ECO:0008006" key="4">
    <source>
        <dbReference type="Google" id="ProtNLM"/>
    </source>
</evidence>
<dbReference type="GO" id="GO:0070941">
    <property type="term" value="P:eisosome assembly"/>
    <property type="evidence" value="ECO:0007669"/>
    <property type="project" value="TreeGrafter"/>
</dbReference>
<keyword evidence="3" id="KW-1185">Reference proteome</keyword>
<name>A0A9P9E8J3_9PLEO</name>
<accession>A0A9P9E8J3</accession>
<comment type="caution">
    <text evidence="2">The sequence shown here is derived from an EMBL/GenBank/DDBJ whole genome shotgun (WGS) entry which is preliminary data.</text>
</comment>
<feature type="compositionally biased region" description="Polar residues" evidence="1">
    <location>
        <begin position="716"/>
        <end position="734"/>
    </location>
</feature>
<organism evidence="2 3">
    <name type="scientific">Dendryphion nanum</name>
    <dbReference type="NCBI Taxonomy" id="256645"/>
    <lineage>
        <taxon>Eukaryota</taxon>
        <taxon>Fungi</taxon>
        <taxon>Dikarya</taxon>
        <taxon>Ascomycota</taxon>
        <taxon>Pezizomycotina</taxon>
        <taxon>Dothideomycetes</taxon>
        <taxon>Pleosporomycetidae</taxon>
        <taxon>Pleosporales</taxon>
        <taxon>Torulaceae</taxon>
        <taxon>Dendryphion</taxon>
    </lineage>
</organism>
<reference evidence="2" key="1">
    <citation type="journal article" date="2021" name="Nat. Commun.">
        <title>Genetic determinants of endophytism in the Arabidopsis root mycobiome.</title>
        <authorList>
            <person name="Mesny F."/>
            <person name="Miyauchi S."/>
            <person name="Thiergart T."/>
            <person name="Pickel B."/>
            <person name="Atanasova L."/>
            <person name="Karlsson M."/>
            <person name="Huettel B."/>
            <person name="Barry K.W."/>
            <person name="Haridas S."/>
            <person name="Chen C."/>
            <person name="Bauer D."/>
            <person name="Andreopoulos W."/>
            <person name="Pangilinan J."/>
            <person name="LaButti K."/>
            <person name="Riley R."/>
            <person name="Lipzen A."/>
            <person name="Clum A."/>
            <person name="Drula E."/>
            <person name="Henrissat B."/>
            <person name="Kohler A."/>
            <person name="Grigoriev I.V."/>
            <person name="Martin F.M."/>
            <person name="Hacquard S."/>
        </authorList>
    </citation>
    <scope>NUCLEOTIDE SEQUENCE</scope>
    <source>
        <strain evidence="2">MPI-CAGE-CH-0243</strain>
    </source>
</reference>
<evidence type="ECO:0000256" key="1">
    <source>
        <dbReference type="SAM" id="MobiDB-lite"/>
    </source>
</evidence>
<feature type="region of interest" description="Disordered" evidence="1">
    <location>
        <begin position="1"/>
        <end position="47"/>
    </location>
</feature>
<evidence type="ECO:0000313" key="2">
    <source>
        <dbReference type="EMBL" id="KAH7131906.1"/>
    </source>
</evidence>
<feature type="compositionally biased region" description="Basic and acidic residues" evidence="1">
    <location>
        <begin position="801"/>
        <end position="812"/>
    </location>
</feature>
<feature type="compositionally biased region" description="Low complexity" evidence="1">
    <location>
        <begin position="634"/>
        <end position="646"/>
    </location>
</feature>
<dbReference type="InterPro" id="IPR024527">
    <property type="entry name" value="Eisosome1"/>
</dbReference>
<gene>
    <name evidence="2" type="ORF">B0J11DRAFT_427650</name>
</gene>
<feature type="compositionally biased region" description="Basic and acidic residues" evidence="1">
    <location>
        <begin position="546"/>
        <end position="613"/>
    </location>
</feature>
<protein>
    <recommendedName>
        <fullName evidence="4">Eisosome protein 1</fullName>
    </recommendedName>
</protein>
<dbReference type="EMBL" id="JAGMWT010000003">
    <property type="protein sequence ID" value="KAH7131906.1"/>
    <property type="molecule type" value="Genomic_DNA"/>
</dbReference>
<dbReference type="AlphaFoldDB" id="A0A9P9E8J3"/>
<feature type="compositionally biased region" description="Polar residues" evidence="1">
    <location>
        <begin position="311"/>
        <end position="333"/>
    </location>
</feature>
<feature type="region of interest" description="Disordered" evidence="1">
    <location>
        <begin position="311"/>
        <end position="334"/>
    </location>
</feature>
<feature type="compositionally biased region" description="Low complexity" evidence="1">
    <location>
        <begin position="742"/>
        <end position="761"/>
    </location>
</feature>
<feature type="region of interest" description="Disordered" evidence="1">
    <location>
        <begin position="546"/>
        <end position="812"/>
    </location>
</feature>
<proteinExistence type="predicted"/>
<dbReference type="PANTHER" id="PTHR28298:SF1">
    <property type="entry name" value="EISOSOME PROTEIN 1"/>
    <property type="match status" value="1"/>
</dbReference>
<dbReference type="Pfam" id="PF12757">
    <property type="entry name" value="Eisosome1"/>
    <property type="match status" value="1"/>
</dbReference>
<dbReference type="PANTHER" id="PTHR28298">
    <property type="entry name" value="EISOSOME PROTEIN 1"/>
    <property type="match status" value="1"/>
</dbReference>
<evidence type="ECO:0000313" key="3">
    <source>
        <dbReference type="Proteomes" id="UP000700596"/>
    </source>
</evidence>
<dbReference type="Proteomes" id="UP000700596">
    <property type="component" value="Unassembled WGS sequence"/>
</dbReference>
<feature type="compositionally biased region" description="Polar residues" evidence="1">
    <location>
        <begin position="8"/>
        <end position="20"/>
    </location>
</feature>
<sequence length="812" mass="88185">MRCPDPSAHQTKSTSLQDQASAAALYSTRPHSKTKTAGRDVNILGPDGKLSSASAATSLKYAQAHDLPGFPVVGIDTQSSAGTAALLANANKKSPEWWKPEQSAAAGKAALLANDYKMAPIWQPEASTAGSKAALLAHRGGSNVNLWTPEASADGHSAANIAMRAPRPVTNTSAATNERHNKALLAATGAVTSSGRKRAQSTPVAHPMYPDSHNSAKNALSAAKLAHTPSMKVTKSQTSPVVTDSNRLGSGAMEAARIQHSKSIAREMYTERPPIALEVEEKQHQDALRASAISMAKKMYDVQQTQIDQAAGRSSISHAQTGANAAHGQQSGSADADIKEQAMRYIGIQEAAQKLAAERLAKIGPDENAAFRSYYGYEKPSRTKLSIRRGRNRAASNPETVDSDDDDFRSRRIRTQMSQLNKTLAEVDAQKQEQDRKHLLAAAERKVQAQMLGMDKKIFDQTGKMSPAMVEEWDAKARAKAAAASETRMENHGRIHIGNGKYMDQAEIDAVALARIQPTLDEITEKTEKRRAEDEERRLDLEQKKWEQQRERARQTDLKAEEKRIKDEEKKAAKTRTAQEKSTLRMEREAEKERQAEEKRQRDGEKRISREAPKGTAASLADGNEPTTTKDETASAPTATGTTNTTENDDLYRDVTPAGPEAHASDPELETTSPTSPKSDSKGLKSFLNKFKRRSKQAPPATDTEKQPAFIGGASLQRSHTHNSAPTSPDQVANKSERRYSDVSSMSSSGRGRTPERTTTGISAASGDTDFEEAKDGFDEELSPPPNFTTTDAHAGRKGSPTRDSKFHEIGI</sequence>
<dbReference type="OrthoDB" id="4070583at2759"/>